<dbReference type="Proteomes" id="UP000011713">
    <property type="component" value="Unassembled WGS sequence"/>
</dbReference>
<keyword evidence="2" id="KW-1185">Reference proteome</keyword>
<reference evidence="1" key="2">
    <citation type="submission" date="2015-06" db="UniProtKB">
        <authorList>
            <consortium name="EnsemblProtists"/>
        </authorList>
    </citation>
    <scope>IDENTIFICATION</scope>
    <source>
        <strain evidence="1">Emoy2</strain>
    </source>
</reference>
<name>M4C509_HYAAE</name>
<evidence type="ECO:0000313" key="1">
    <source>
        <dbReference type="EnsemblProtists" id="HpaP814179"/>
    </source>
</evidence>
<dbReference type="VEuPathDB" id="FungiDB:HpaG814179"/>
<dbReference type="HOGENOM" id="CLU_3000525_0_0_1"/>
<dbReference type="EMBL" id="JH599835">
    <property type="status" value="NOT_ANNOTATED_CDS"/>
    <property type="molecule type" value="Genomic_DNA"/>
</dbReference>
<dbReference type="InParanoid" id="M4C509"/>
<dbReference type="AlphaFoldDB" id="M4C509"/>
<protein>
    <submittedName>
        <fullName evidence="1">Uncharacterized protein</fullName>
    </submittedName>
</protein>
<evidence type="ECO:0000313" key="2">
    <source>
        <dbReference type="Proteomes" id="UP000011713"/>
    </source>
</evidence>
<organism evidence="1 2">
    <name type="scientific">Hyaloperonospora arabidopsidis (strain Emoy2)</name>
    <name type="common">Downy mildew agent</name>
    <name type="synonym">Peronospora arabidopsidis</name>
    <dbReference type="NCBI Taxonomy" id="559515"/>
    <lineage>
        <taxon>Eukaryota</taxon>
        <taxon>Sar</taxon>
        <taxon>Stramenopiles</taxon>
        <taxon>Oomycota</taxon>
        <taxon>Peronosporomycetes</taxon>
        <taxon>Peronosporales</taxon>
        <taxon>Peronosporaceae</taxon>
        <taxon>Hyaloperonospora</taxon>
    </lineage>
</organism>
<reference evidence="2" key="1">
    <citation type="journal article" date="2010" name="Science">
        <title>Signatures of adaptation to obligate biotrophy in the Hyaloperonospora arabidopsidis genome.</title>
        <authorList>
            <person name="Baxter L."/>
            <person name="Tripathy S."/>
            <person name="Ishaque N."/>
            <person name="Boot N."/>
            <person name="Cabral A."/>
            <person name="Kemen E."/>
            <person name="Thines M."/>
            <person name="Ah-Fong A."/>
            <person name="Anderson R."/>
            <person name="Badejoko W."/>
            <person name="Bittner-Eddy P."/>
            <person name="Boore J.L."/>
            <person name="Chibucos M.C."/>
            <person name="Coates M."/>
            <person name="Dehal P."/>
            <person name="Delehaunty K."/>
            <person name="Dong S."/>
            <person name="Downton P."/>
            <person name="Dumas B."/>
            <person name="Fabro G."/>
            <person name="Fronick C."/>
            <person name="Fuerstenberg S.I."/>
            <person name="Fulton L."/>
            <person name="Gaulin E."/>
            <person name="Govers F."/>
            <person name="Hughes L."/>
            <person name="Humphray S."/>
            <person name="Jiang R.H."/>
            <person name="Judelson H."/>
            <person name="Kamoun S."/>
            <person name="Kyung K."/>
            <person name="Meijer H."/>
            <person name="Minx P."/>
            <person name="Morris P."/>
            <person name="Nelson J."/>
            <person name="Phuntumart V."/>
            <person name="Qutob D."/>
            <person name="Rehmany A."/>
            <person name="Rougon-Cardoso A."/>
            <person name="Ryden P."/>
            <person name="Torto-Alalibo T."/>
            <person name="Studholme D."/>
            <person name="Wang Y."/>
            <person name="Win J."/>
            <person name="Wood J."/>
            <person name="Clifton S.W."/>
            <person name="Rogers J."/>
            <person name="Van den Ackerveken G."/>
            <person name="Jones J.D."/>
            <person name="McDowell J.M."/>
            <person name="Beynon J."/>
            <person name="Tyler B.M."/>
        </authorList>
    </citation>
    <scope>NUCLEOTIDE SEQUENCE [LARGE SCALE GENOMIC DNA]</scope>
    <source>
        <strain evidence="2">Emoy2</strain>
    </source>
</reference>
<sequence>MVTKAERVSTTTMPLAEVALQLAQYRRPVSSAKQRLGSRYNVLPRRRYGSSSPFLST</sequence>
<dbReference type="EnsemblProtists" id="HpaT814179">
    <property type="protein sequence ID" value="HpaP814179"/>
    <property type="gene ID" value="HpaG814179"/>
</dbReference>
<proteinExistence type="predicted"/>
<accession>M4C509</accession>